<dbReference type="Proteomes" id="UP000789759">
    <property type="component" value="Unassembled WGS sequence"/>
</dbReference>
<name>A0A9N9PCE6_9GLOM</name>
<feature type="non-terminal residue" evidence="1">
    <location>
        <position position="1"/>
    </location>
</feature>
<protein>
    <submittedName>
        <fullName evidence="1">2175_t:CDS:1</fullName>
    </submittedName>
</protein>
<feature type="non-terminal residue" evidence="1">
    <location>
        <position position="52"/>
    </location>
</feature>
<accession>A0A9N9PCE6</accession>
<evidence type="ECO:0000313" key="2">
    <source>
        <dbReference type="Proteomes" id="UP000789759"/>
    </source>
</evidence>
<dbReference type="EMBL" id="CAJVQA010035535">
    <property type="protein sequence ID" value="CAG8807270.1"/>
    <property type="molecule type" value="Genomic_DNA"/>
</dbReference>
<reference evidence="1" key="1">
    <citation type="submission" date="2021-06" db="EMBL/GenBank/DDBJ databases">
        <authorList>
            <person name="Kallberg Y."/>
            <person name="Tangrot J."/>
            <person name="Rosling A."/>
        </authorList>
    </citation>
    <scope>NUCLEOTIDE SEQUENCE</scope>
    <source>
        <strain evidence="1">FL966</strain>
    </source>
</reference>
<proteinExistence type="predicted"/>
<comment type="caution">
    <text evidence="1">The sequence shown here is derived from an EMBL/GenBank/DDBJ whole genome shotgun (WGS) entry which is preliminary data.</text>
</comment>
<keyword evidence="2" id="KW-1185">Reference proteome</keyword>
<gene>
    <name evidence="1" type="ORF">CPELLU_LOCUS18283</name>
</gene>
<dbReference type="AlphaFoldDB" id="A0A9N9PCE6"/>
<evidence type="ECO:0000313" key="1">
    <source>
        <dbReference type="EMBL" id="CAG8807270.1"/>
    </source>
</evidence>
<sequence>AMPILTFSFLKDSQTWVSFKSSDQPAQEEREERVGIDATFLTWERPLYPQRV</sequence>
<organism evidence="1 2">
    <name type="scientific">Cetraspora pellucida</name>
    <dbReference type="NCBI Taxonomy" id="1433469"/>
    <lineage>
        <taxon>Eukaryota</taxon>
        <taxon>Fungi</taxon>
        <taxon>Fungi incertae sedis</taxon>
        <taxon>Mucoromycota</taxon>
        <taxon>Glomeromycotina</taxon>
        <taxon>Glomeromycetes</taxon>
        <taxon>Diversisporales</taxon>
        <taxon>Gigasporaceae</taxon>
        <taxon>Cetraspora</taxon>
    </lineage>
</organism>